<feature type="region of interest" description="Disordered" evidence="1">
    <location>
        <begin position="88"/>
        <end position="121"/>
    </location>
</feature>
<feature type="domain" description="Wings apart-like protein C-terminal" evidence="2">
    <location>
        <begin position="471"/>
        <end position="782"/>
    </location>
</feature>
<dbReference type="OrthoDB" id="78088at2759"/>
<feature type="compositionally biased region" description="Basic and acidic residues" evidence="1">
    <location>
        <begin position="161"/>
        <end position="179"/>
    </location>
</feature>
<proteinExistence type="predicted"/>
<feature type="region of interest" description="Disordered" evidence="1">
    <location>
        <begin position="204"/>
        <end position="261"/>
    </location>
</feature>
<feature type="compositionally biased region" description="Polar residues" evidence="1">
    <location>
        <begin position="34"/>
        <end position="54"/>
    </location>
</feature>
<dbReference type="eggNOG" id="ENOG502SFJA">
    <property type="taxonomic scope" value="Eukaryota"/>
</dbReference>
<organism evidence="3 4">
    <name type="scientific">Taphrina deformans (strain PYCC 5710 / ATCC 11124 / CBS 356.35 / IMI 108563 / JCM 9778 / NBRC 8474)</name>
    <name type="common">Peach leaf curl fungus</name>
    <name type="synonym">Lalaria deformans</name>
    <dbReference type="NCBI Taxonomy" id="1097556"/>
    <lineage>
        <taxon>Eukaryota</taxon>
        <taxon>Fungi</taxon>
        <taxon>Dikarya</taxon>
        <taxon>Ascomycota</taxon>
        <taxon>Taphrinomycotina</taxon>
        <taxon>Taphrinomycetes</taxon>
        <taxon>Taphrinales</taxon>
        <taxon>Taphrinaceae</taxon>
        <taxon>Taphrina</taxon>
    </lineage>
</organism>
<feature type="region of interest" description="Disordered" evidence="1">
    <location>
        <begin position="135"/>
        <end position="179"/>
    </location>
</feature>
<feature type="compositionally biased region" description="Basic and acidic residues" evidence="1">
    <location>
        <begin position="356"/>
        <end position="372"/>
    </location>
</feature>
<keyword evidence="4" id="KW-1185">Reference proteome</keyword>
<evidence type="ECO:0000313" key="3">
    <source>
        <dbReference type="EMBL" id="CCG84395.1"/>
    </source>
</evidence>
<dbReference type="InterPro" id="IPR022771">
    <property type="entry name" value="WAPL_C"/>
</dbReference>
<feature type="region of interest" description="Disordered" evidence="1">
    <location>
        <begin position="350"/>
        <end position="372"/>
    </location>
</feature>
<dbReference type="AlphaFoldDB" id="R4XM71"/>
<feature type="compositionally biased region" description="Polar residues" evidence="1">
    <location>
        <begin position="135"/>
        <end position="145"/>
    </location>
</feature>
<dbReference type="InterPro" id="IPR011989">
    <property type="entry name" value="ARM-like"/>
</dbReference>
<dbReference type="VEuPathDB" id="FungiDB:TAPDE_004850"/>
<feature type="region of interest" description="Disordered" evidence="1">
    <location>
        <begin position="387"/>
        <end position="426"/>
    </location>
</feature>
<dbReference type="EMBL" id="CAHR02000231">
    <property type="protein sequence ID" value="CCG84395.1"/>
    <property type="molecule type" value="Genomic_DNA"/>
</dbReference>
<dbReference type="Proteomes" id="UP000013776">
    <property type="component" value="Unassembled WGS sequence"/>
</dbReference>
<feature type="compositionally biased region" description="Polar residues" evidence="1">
    <location>
        <begin position="234"/>
        <end position="244"/>
    </location>
</feature>
<feature type="region of interest" description="Disordered" evidence="1">
    <location>
        <begin position="32"/>
        <end position="62"/>
    </location>
</feature>
<reference evidence="3 4" key="1">
    <citation type="journal article" date="2013" name="MBio">
        <title>Genome sequencing of the plant pathogen Taphrina deformans, the causal agent of peach leaf curl.</title>
        <authorList>
            <person name="Cisse O.H."/>
            <person name="Almeida J.M.G.C.F."/>
            <person name="Fonseca A."/>
            <person name="Kumar A.A."/>
            <person name="Salojaervi J."/>
            <person name="Overmyer K."/>
            <person name="Hauser P.M."/>
            <person name="Pagni M."/>
        </authorList>
    </citation>
    <scope>NUCLEOTIDE SEQUENCE [LARGE SCALE GENOMIC DNA]</scope>
    <source>
        <strain evidence="4">PYCC 5710 / ATCC 11124 / CBS 356.35 / IMI 108563 / JCM 9778 / NBRC 8474</strain>
    </source>
</reference>
<name>R4XM71_TAPDE</name>
<dbReference type="Pfam" id="PF07814">
    <property type="entry name" value="WAPL"/>
    <property type="match status" value="1"/>
</dbReference>
<protein>
    <recommendedName>
        <fullName evidence="2">Wings apart-like protein C-terminal domain-containing protein</fullName>
    </recommendedName>
</protein>
<comment type="caution">
    <text evidence="3">The sequence shown here is derived from an EMBL/GenBank/DDBJ whole genome shotgun (WGS) entry which is preliminary data.</text>
</comment>
<evidence type="ECO:0000256" key="1">
    <source>
        <dbReference type="SAM" id="MobiDB-lite"/>
    </source>
</evidence>
<dbReference type="Gene3D" id="1.25.10.10">
    <property type="entry name" value="Leucine-rich Repeat Variant"/>
    <property type="match status" value="2"/>
</dbReference>
<accession>R4XM71</accession>
<sequence length="877" mass="97749">MRTPLKYSYGKRKRHSQVGELSWDETIDKLTIESPDSSLNQPGRPQDRSLTSPTYPRGLPVVDLDRTKVVPLPRKKATTSEKDIFDFGYREQNAKTRSRRSQERRRALENQDSHTGLIRVDEAKDKVKLRADSISAVTSQSSENPSAELKAPSLDNINSDRLPRDKGKAKASEPIDTGKDCMNEQVSLQKQFEDDMAQAIKLSKKDQSTIDMGRSMPQGSTYGLRRGVRRVSDNKNTTKPMSESPSKRILKRKSHGSYPLKPFDDDHTSFVRPFEIVGKSIEKFDQNTSDAEVDLEPPTRTQTPSMLVGRISYDPQPSPQKHDISGLFDNHVSATRGLDSQPRRLMHALKSSRNRIQTDVKEVPDSEEDSHSLERLLESAEKNLYEQSQQDELTFPDMSKNKSGMASDQEIPRTDESFSQSTRQTYSKQRSFLVDVPTGNFDDDLAIPATASPIVDTDSDASDQEVTSVGIKNVHELRQGGENKRFIGEASYLLEGLESGETMQSTLVELAHKLSSRDFARRFRAADLDETIWRSCKKVQDPISLFALTVILTVLVQHLEHPKLSRNQCNILRRAIDCEADIADYVASKSVKLSRMSKASILELRSEVANSDAFSGSVGGTRLSPRLLALIGLNLCCQTGLDVQDFLYTILKVVPDHFADLQPVLAEIQMVTSILEQIPPDVMSRVPRERLDPLLQLVVALCVDQSATTGPYKSPALCSFFRCFINLVNHETASARLLSHSSLLTPLLDFVVQSCADTGAQDPPDELALCLGLLICLAEECPEARATMSDAVDRKVLLENMRTALAKPNWKSVGGFIALLSFHLCRDTLTTGRSNEFDGQAKVDLKDGLRCLQDSIELGSDNVFTKNLQSFSDSIRV</sequence>
<feature type="compositionally biased region" description="Basic and acidic residues" evidence="1">
    <location>
        <begin position="88"/>
        <end position="112"/>
    </location>
</feature>
<dbReference type="STRING" id="1097556.R4XM71"/>
<evidence type="ECO:0000259" key="2">
    <source>
        <dbReference type="Pfam" id="PF07814"/>
    </source>
</evidence>
<gene>
    <name evidence="3" type="ORF">TAPDE_004850</name>
</gene>
<feature type="compositionally biased region" description="Polar residues" evidence="1">
    <location>
        <begin position="417"/>
        <end position="426"/>
    </location>
</feature>
<evidence type="ECO:0000313" key="4">
    <source>
        <dbReference type="Proteomes" id="UP000013776"/>
    </source>
</evidence>